<feature type="compositionally biased region" description="Basic and acidic residues" evidence="9">
    <location>
        <begin position="114"/>
        <end position="125"/>
    </location>
</feature>
<dbReference type="Gene3D" id="1.10.8.60">
    <property type="match status" value="1"/>
</dbReference>
<dbReference type="InterPro" id="IPR003959">
    <property type="entry name" value="ATPase_AAA_core"/>
</dbReference>
<feature type="region of interest" description="Disordered" evidence="9">
    <location>
        <begin position="1145"/>
        <end position="1247"/>
    </location>
</feature>
<dbReference type="Gene3D" id="3.40.50.10190">
    <property type="entry name" value="BRCT domain"/>
    <property type="match status" value="1"/>
</dbReference>
<feature type="compositionally biased region" description="Polar residues" evidence="9">
    <location>
        <begin position="142"/>
        <end position="158"/>
    </location>
</feature>
<dbReference type="InterPro" id="IPR001357">
    <property type="entry name" value="BRCT_dom"/>
</dbReference>
<dbReference type="PROSITE" id="PS50172">
    <property type="entry name" value="BRCT"/>
    <property type="match status" value="1"/>
</dbReference>
<feature type="region of interest" description="Disordered" evidence="9">
    <location>
        <begin position="1"/>
        <end position="163"/>
    </location>
</feature>
<evidence type="ECO:0000256" key="5">
    <source>
        <dbReference type="ARBA" id="ARBA00022741"/>
    </source>
</evidence>
<dbReference type="RefSeq" id="XP_029219782.1">
    <property type="nucleotide sequence ID" value="XM_029363859.1"/>
</dbReference>
<keyword evidence="4 8" id="KW-0235">DNA replication</keyword>
<feature type="compositionally biased region" description="Polar residues" evidence="9">
    <location>
        <begin position="39"/>
        <end position="61"/>
    </location>
</feature>
<dbReference type="InterPro" id="IPR012178">
    <property type="entry name" value="RFC1"/>
</dbReference>
<dbReference type="GO" id="GO:0006260">
    <property type="term" value="P:DNA replication"/>
    <property type="evidence" value="ECO:0007669"/>
    <property type="project" value="UniProtKB-KW"/>
</dbReference>
<keyword evidence="6 8" id="KW-0067">ATP-binding</keyword>
<dbReference type="SUPFAM" id="SSF52540">
    <property type="entry name" value="P-loop containing nucleoside triphosphate hydrolases"/>
    <property type="match status" value="1"/>
</dbReference>
<feature type="compositionally biased region" description="Basic and acidic residues" evidence="9">
    <location>
        <begin position="1"/>
        <end position="10"/>
    </location>
</feature>
<feature type="compositionally biased region" description="Low complexity" evidence="9">
    <location>
        <begin position="94"/>
        <end position="111"/>
    </location>
</feature>
<evidence type="ECO:0000256" key="6">
    <source>
        <dbReference type="ARBA" id="ARBA00022840"/>
    </source>
</evidence>
<dbReference type="GO" id="GO:0006281">
    <property type="term" value="P:DNA repair"/>
    <property type="evidence" value="ECO:0007669"/>
    <property type="project" value="InterPro"/>
</dbReference>
<dbReference type="GO" id="GO:0003689">
    <property type="term" value="F:DNA clamp loader activity"/>
    <property type="evidence" value="ECO:0007669"/>
    <property type="project" value="UniProtKB-UniRule"/>
</dbReference>
<dbReference type="InterPro" id="IPR047854">
    <property type="entry name" value="RFC_lid"/>
</dbReference>
<dbReference type="CDD" id="cd00009">
    <property type="entry name" value="AAA"/>
    <property type="match status" value="1"/>
</dbReference>
<evidence type="ECO:0000256" key="3">
    <source>
        <dbReference type="ARBA" id="ARBA00020401"/>
    </source>
</evidence>
<feature type="compositionally biased region" description="Basic residues" evidence="9">
    <location>
        <begin position="1232"/>
        <end position="1247"/>
    </location>
</feature>
<organism evidence="11 12">
    <name type="scientific">Besnoitia besnoiti</name>
    <name type="common">Apicomplexan protozoan</name>
    <dbReference type="NCBI Taxonomy" id="94643"/>
    <lineage>
        <taxon>Eukaryota</taxon>
        <taxon>Sar</taxon>
        <taxon>Alveolata</taxon>
        <taxon>Apicomplexa</taxon>
        <taxon>Conoidasida</taxon>
        <taxon>Coccidia</taxon>
        <taxon>Eucoccidiorida</taxon>
        <taxon>Eimeriorina</taxon>
        <taxon>Sarcocystidae</taxon>
        <taxon>Besnoitia</taxon>
    </lineage>
</organism>
<dbReference type="GO" id="GO:0003677">
    <property type="term" value="F:DNA binding"/>
    <property type="evidence" value="ECO:0007669"/>
    <property type="project" value="InterPro"/>
</dbReference>
<comment type="caution">
    <text evidence="11">The sequence shown here is derived from an EMBL/GenBank/DDBJ whole genome shotgun (WGS) entry which is preliminary data.</text>
</comment>
<feature type="compositionally biased region" description="Basic and acidic residues" evidence="9">
    <location>
        <begin position="21"/>
        <end position="32"/>
    </location>
</feature>
<dbReference type="Pfam" id="PF00004">
    <property type="entry name" value="AAA"/>
    <property type="match status" value="1"/>
</dbReference>
<evidence type="ECO:0000256" key="9">
    <source>
        <dbReference type="SAM" id="MobiDB-lite"/>
    </source>
</evidence>
<evidence type="ECO:0000259" key="10">
    <source>
        <dbReference type="PROSITE" id="PS50172"/>
    </source>
</evidence>
<dbReference type="GO" id="GO:0005634">
    <property type="term" value="C:nucleus"/>
    <property type="evidence" value="ECO:0007669"/>
    <property type="project" value="UniProtKB-SubCell"/>
</dbReference>
<evidence type="ECO:0000256" key="8">
    <source>
        <dbReference type="PIRNR" id="PIRNR036578"/>
    </source>
</evidence>
<evidence type="ECO:0000256" key="2">
    <source>
        <dbReference type="ARBA" id="ARBA00006116"/>
    </source>
</evidence>
<feature type="compositionally biased region" description="Low complexity" evidence="9">
    <location>
        <begin position="1212"/>
        <end position="1228"/>
    </location>
</feature>
<feature type="compositionally biased region" description="Basic and acidic residues" evidence="9">
    <location>
        <begin position="246"/>
        <end position="265"/>
    </location>
</feature>
<dbReference type="InterPro" id="IPR003593">
    <property type="entry name" value="AAA+_ATPase"/>
</dbReference>
<feature type="region of interest" description="Disordered" evidence="9">
    <location>
        <begin position="177"/>
        <end position="386"/>
    </location>
</feature>
<dbReference type="PANTHER" id="PTHR23389">
    <property type="entry name" value="CHROMOSOME TRANSMISSION FIDELITY FACTOR 18"/>
    <property type="match status" value="1"/>
</dbReference>
<dbReference type="GO" id="GO:0005524">
    <property type="term" value="F:ATP binding"/>
    <property type="evidence" value="ECO:0007669"/>
    <property type="project" value="UniProtKB-UniRule"/>
</dbReference>
<dbReference type="InterPro" id="IPR027417">
    <property type="entry name" value="P-loop_NTPase"/>
</dbReference>
<proteinExistence type="inferred from homology"/>
<dbReference type="PIRSF" id="PIRSF036578">
    <property type="entry name" value="RFC1"/>
    <property type="match status" value="1"/>
</dbReference>
<feature type="compositionally biased region" description="Basic residues" evidence="9">
    <location>
        <begin position="298"/>
        <end position="311"/>
    </location>
</feature>
<dbReference type="CDD" id="cd17748">
    <property type="entry name" value="BRCT_DNA_ligase_like"/>
    <property type="match status" value="1"/>
</dbReference>
<evidence type="ECO:0000313" key="11">
    <source>
        <dbReference type="EMBL" id="PFH35773.1"/>
    </source>
</evidence>
<dbReference type="Gene3D" id="3.40.50.300">
    <property type="entry name" value="P-loop containing nucleotide triphosphate hydrolases"/>
    <property type="match status" value="1"/>
</dbReference>
<dbReference type="CDD" id="cd18140">
    <property type="entry name" value="HLD_clamp_RFC"/>
    <property type="match status" value="1"/>
</dbReference>
<dbReference type="GeneID" id="40310353"/>
<comment type="subcellular location">
    <subcellularLocation>
        <location evidence="1 8">Nucleus</location>
    </subcellularLocation>
</comment>
<dbReference type="Gene3D" id="1.20.272.10">
    <property type="match status" value="1"/>
</dbReference>
<accession>A0A2A9MJE3</accession>
<name>A0A2A9MJE3_BESBE</name>
<gene>
    <name evidence="11" type="ORF">BESB_054240</name>
</gene>
<evidence type="ECO:0000313" key="12">
    <source>
        <dbReference type="Proteomes" id="UP000224006"/>
    </source>
</evidence>
<protein>
    <recommendedName>
        <fullName evidence="3 8">Replication factor C subunit 1</fullName>
    </recommendedName>
</protein>
<dbReference type="OrthoDB" id="331540at2759"/>
<comment type="similarity">
    <text evidence="2 8">Belongs to the activator 1 large subunit family.</text>
</comment>
<feature type="compositionally biased region" description="Acidic residues" evidence="9">
    <location>
        <begin position="266"/>
        <end position="293"/>
    </location>
</feature>
<dbReference type="VEuPathDB" id="ToxoDB:BESB_054240"/>
<dbReference type="GO" id="GO:0005663">
    <property type="term" value="C:DNA replication factor C complex"/>
    <property type="evidence" value="ECO:0007669"/>
    <property type="project" value="InterPro"/>
</dbReference>
<keyword evidence="7 8" id="KW-0539">Nucleus</keyword>
<reference evidence="11 12" key="1">
    <citation type="submission" date="2017-09" db="EMBL/GenBank/DDBJ databases">
        <title>Genome sequencing of Besnoitia besnoiti strain Bb-Ger1.</title>
        <authorList>
            <person name="Schares G."/>
            <person name="Venepally P."/>
            <person name="Lorenzi H.A."/>
        </authorList>
    </citation>
    <scope>NUCLEOTIDE SEQUENCE [LARGE SCALE GENOMIC DNA]</scope>
    <source>
        <strain evidence="11 12">Bb-Ger1</strain>
    </source>
</reference>
<dbReference type="SUPFAM" id="SSF48019">
    <property type="entry name" value="post-AAA+ oligomerization domain-like"/>
    <property type="match status" value="2"/>
</dbReference>
<dbReference type="EMBL" id="NWUJ01000004">
    <property type="protein sequence ID" value="PFH35773.1"/>
    <property type="molecule type" value="Genomic_DNA"/>
</dbReference>
<feature type="domain" description="BRCT" evidence="10">
    <location>
        <begin position="392"/>
        <end position="442"/>
    </location>
</feature>
<sequence length="1247" mass="133011">MDKKRADIRKFFKPKASSDAASKEAQRNDASKPTEPASPGSQRATRRQSMQVLTDGDSPSGTPKKRAAAHPRGKRSRLRRLSSSEDEGCSRHGSASPPSSSKAAAKKSQASCETRPREVKRRCEGDAAGDAARHKDKHTLAASDTTKLSDAQRSQSPFRTEVVDVDEFFANAVEKAVEKAKGGRASARREGEDAGAEEAKGGESTGASAPAKTASQWAKLVKAMEPEKIRQERRRQEAGDAATVRPSDDEADGRGKKSEQARGRDSEEEYVEESEDEESADDYEEDESGDEDIEVKHAKVKKVGSLRKKRGGQASDCALAPASPPASPSKKQIKTESRSHGARDGEGASFTAASGSSEGATGVSKRRLEDSASPSKKKRKNEVKEEGAQALAASTAFAGKTFVFTGVLDAMSREDAVAAVLEHGGRCTSAVLQRPSLALVAGAEWMPPDELAFGEAGVQTATHGKPTSLQKCVCFHDRLGAGGRPRGDVWLQVPQGDAARRASGRGGKKKPGISSLAILTEREFLAMLPAAAGRRLPSSPVAGALSTLTAPAQAKLAATAGAEGDGEPASRPAALKNTDAKNVLWAEKYRPRRAEEFVGNREHLRTLQAWLEDWKDVCLLGKKKKPPQRSFAPSFSPFGFPPTVNLNARAALLSGPPGTGKTTAARLAAEAAGYDVLEYNASDARNKAHIEDIGNMTSGGLTLHSFIDQKNEASHGAPGRNAQRPRGACVLMDEVDGLSGGDRGGAQAIVKLIETSKCPIICICNDRMHSKVRTIASKCLDLRFQAPHAAGLKQRVQDIAAAEKLQLVPQAVDYLCESSGGDLRQIMNSLQMLAFEARTVKNADGLDSDGQPGGDKSAFIVGLKDEQVMFGPFECCKQLLDSHQAAKLSRRQKLDRFFTDYDMLPLLIQENYVESFRQGQQCGSSPTAGTSASPYSYTAKKQFSSANARPGGSTNDAMLTNLVASAACDLVEADVMNCVLRTNQQWGLLPDIGFFCCVSLPSKVEKAQGCLGRVQFPSWLGRNSTQTKHKRLLTELLLVLLNRLQCCSTSSGLKLSGYLDALYRKCVGPLASAGKEDPKLAVEAAMRAMAEYSLTRVMVVENLNSLRLKSQERLYDAVETRVKSSFTRMCNAAAKASSASIVEAKKSRNAKSWAAEEEEGEEGAEEAPGDDDPDAADDDEDPLRDYCIVAAVKRQKSANGSGARAQRGRGGSTAARSSGSQGKAPAGEAARRGRGGRGKGSARGKNT</sequence>
<dbReference type="Pfam" id="PF08519">
    <property type="entry name" value="RFC1"/>
    <property type="match status" value="1"/>
</dbReference>
<evidence type="ECO:0000256" key="4">
    <source>
        <dbReference type="ARBA" id="ARBA00022705"/>
    </source>
</evidence>
<keyword evidence="5 8" id="KW-0547">Nucleotide-binding</keyword>
<dbReference type="SMART" id="SM00382">
    <property type="entry name" value="AAA"/>
    <property type="match status" value="1"/>
</dbReference>
<feature type="compositionally biased region" description="Basic residues" evidence="9">
    <location>
        <begin position="63"/>
        <end position="80"/>
    </location>
</feature>
<feature type="compositionally biased region" description="Basic and acidic residues" evidence="9">
    <location>
        <begin position="222"/>
        <end position="238"/>
    </location>
</feature>
<evidence type="ECO:0000256" key="1">
    <source>
        <dbReference type="ARBA" id="ARBA00004123"/>
    </source>
</evidence>
<dbReference type="Pfam" id="PF25361">
    <property type="entry name" value="AAA_lid_RFC1"/>
    <property type="match status" value="1"/>
</dbReference>
<dbReference type="Proteomes" id="UP000224006">
    <property type="component" value="Chromosome IV"/>
</dbReference>
<dbReference type="AlphaFoldDB" id="A0A2A9MJE3"/>
<dbReference type="InterPro" id="IPR013725">
    <property type="entry name" value="DNA_replication_fac_RFC1_C"/>
</dbReference>
<dbReference type="InterPro" id="IPR008921">
    <property type="entry name" value="DNA_pol3_clamp-load_cplx_C"/>
</dbReference>
<feature type="compositionally biased region" description="Basic and acidic residues" evidence="9">
    <location>
        <begin position="177"/>
        <end position="201"/>
    </location>
</feature>
<dbReference type="InterPro" id="IPR036420">
    <property type="entry name" value="BRCT_dom_sf"/>
</dbReference>
<feature type="compositionally biased region" description="Acidic residues" evidence="9">
    <location>
        <begin position="1155"/>
        <end position="1182"/>
    </location>
</feature>
<evidence type="ECO:0000256" key="7">
    <source>
        <dbReference type="ARBA" id="ARBA00023242"/>
    </source>
</evidence>
<feature type="compositionally biased region" description="Basic and acidic residues" evidence="9">
    <location>
        <begin position="333"/>
        <end position="346"/>
    </location>
</feature>
<dbReference type="FunFam" id="3.40.50.300:FF:000395">
    <property type="entry name" value="Replication factor C subunit 1"/>
    <property type="match status" value="1"/>
</dbReference>
<dbReference type="STRING" id="94643.A0A2A9MJE3"/>
<dbReference type="KEGG" id="bbes:BESB_054240"/>
<keyword evidence="12" id="KW-1185">Reference proteome</keyword>
<dbReference type="PANTHER" id="PTHR23389:SF6">
    <property type="entry name" value="REPLICATION FACTOR C SUBUNIT 1"/>
    <property type="match status" value="1"/>
</dbReference>
<dbReference type="GO" id="GO:0016887">
    <property type="term" value="F:ATP hydrolysis activity"/>
    <property type="evidence" value="ECO:0007669"/>
    <property type="project" value="InterPro"/>
</dbReference>